<reference evidence="1 2" key="1">
    <citation type="journal article" date="2013" name="Genome Biol.">
        <title>Genome of Acanthamoeba castellanii highlights extensive lateral gene transfer and early evolution of tyrosine kinase signaling.</title>
        <authorList>
            <person name="Clarke M."/>
            <person name="Lohan A.J."/>
            <person name="Liu B."/>
            <person name="Lagkouvardos I."/>
            <person name="Roy S."/>
            <person name="Zafar N."/>
            <person name="Bertelli C."/>
            <person name="Schilde C."/>
            <person name="Kianianmomeni A."/>
            <person name="Burglin T.R."/>
            <person name="Frech C."/>
            <person name="Turcotte B."/>
            <person name="Kopec K.O."/>
            <person name="Synnott J.M."/>
            <person name="Choo C."/>
            <person name="Paponov I."/>
            <person name="Finkler A."/>
            <person name="Soon Heng Tan C."/>
            <person name="Hutchins A.P."/>
            <person name="Weinmeier T."/>
            <person name="Rattei T."/>
            <person name="Chu J.S."/>
            <person name="Gimenez G."/>
            <person name="Irimia M."/>
            <person name="Rigden D.J."/>
            <person name="Fitzpatrick D.A."/>
            <person name="Lorenzo-Morales J."/>
            <person name="Bateman A."/>
            <person name="Chiu C.H."/>
            <person name="Tang P."/>
            <person name="Hegemann P."/>
            <person name="Fromm H."/>
            <person name="Raoult D."/>
            <person name="Greub G."/>
            <person name="Miranda-Saavedra D."/>
            <person name="Chen N."/>
            <person name="Nash P."/>
            <person name="Ginger M.L."/>
            <person name="Horn M."/>
            <person name="Schaap P."/>
            <person name="Caler L."/>
            <person name="Loftus B."/>
        </authorList>
    </citation>
    <scope>NUCLEOTIDE SEQUENCE [LARGE SCALE GENOMIC DNA]</scope>
    <source>
        <strain evidence="1 2">Neff</strain>
    </source>
</reference>
<proteinExistence type="predicted"/>
<evidence type="ECO:0000313" key="2">
    <source>
        <dbReference type="Proteomes" id="UP000011083"/>
    </source>
</evidence>
<name>L8H113_ACACF</name>
<dbReference type="VEuPathDB" id="AmoebaDB:ACA1_031930"/>
<sequence length="148" mass="16525">MSARTCKKETGLSPVVYRKLENVFKELQTLFPATPSCAIVNAQGELLYAFGEEASAGIQEDICLTLQKLKRAAVKFAETQGEHECSLLRVKGTKQIFSCYQIGENFMAFFTPLPVDEEVESVQTELRMQALCEELKLMLLDANIAKPN</sequence>
<dbReference type="EMBL" id="KB007934">
    <property type="protein sequence ID" value="ELR19169.1"/>
    <property type="molecule type" value="Genomic_DNA"/>
</dbReference>
<dbReference type="OMA" id="HIHIRGE"/>
<dbReference type="AlphaFoldDB" id="L8H113"/>
<dbReference type="GeneID" id="14919973"/>
<dbReference type="Proteomes" id="UP000011083">
    <property type="component" value="Unassembled WGS sequence"/>
</dbReference>
<evidence type="ECO:0008006" key="3">
    <source>
        <dbReference type="Google" id="ProtNLM"/>
    </source>
</evidence>
<dbReference type="KEGG" id="acan:ACA1_031930"/>
<evidence type="ECO:0000313" key="1">
    <source>
        <dbReference type="EMBL" id="ELR19169.1"/>
    </source>
</evidence>
<gene>
    <name evidence="1" type="ORF">ACA1_031930</name>
</gene>
<organism evidence="1 2">
    <name type="scientific">Acanthamoeba castellanii (strain ATCC 30010 / Neff)</name>
    <dbReference type="NCBI Taxonomy" id="1257118"/>
    <lineage>
        <taxon>Eukaryota</taxon>
        <taxon>Amoebozoa</taxon>
        <taxon>Discosea</taxon>
        <taxon>Longamoebia</taxon>
        <taxon>Centramoebida</taxon>
        <taxon>Acanthamoebidae</taxon>
        <taxon>Acanthamoeba</taxon>
    </lineage>
</organism>
<dbReference type="RefSeq" id="XP_004341245.1">
    <property type="nucleotide sequence ID" value="XM_004341197.1"/>
</dbReference>
<keyword evidence="2" id="KW-1185">Reference proteome</keyword>
<accession>L8H113</accession>
<protein>
    <recommendedName>
        <fullName evidence="3">Roadblock/LAMTOR2 domain-containing protein</fullName>
    </recommendedName>
</protein>